<dbReference type="InterPro" id="IPR044926">
    <property type="entry name" value="RGS_subdomain_2"/>
</dbReference>
<feature type="domain" description="RGS" evidence="1">
    <location>
        <begin position="274"/>
        <end position="398"/>
    </location>
</feature>
<accession>A0A922M588</accession>
<dbReference type="InterPro" id="IPR036305">
    <property type="entry name" value="RGS_sf"/>
</dbReference>
<dbReference type="InterPro" id="IPR052246">
    <property type="entry name" value="Cell_Polariz_PKAAnc"/>
</dbReference>
<dbReference type="Pfam" id="PF00615">
    <property type="entry name" value="RGS"/>
    <property type="match status" value="2"/>
</dbReference>
<dbReference type="GO" id="GO:0008104">
    <property type="term" value="P:intracellular protein localization"/>
    <property type="evidence" value="ECO:0007669"/>
    <property type="project" value="TreeGrafter"/>
</dbReference>
<dbReference type="PANTHER" id="PTHR13155:SF1">
    <property type="entry name" value="A-KINASE ANCHOR PROTEIN 10, MITOCHONDRIAL"/>
    <property type="match status" value="1"/>
</dbReference>
<dbReference type="Proteomes" id="UP000814243">
    <property type="component" value="Unassembled WGS sequence"/>
</dbReference>
<dbReference type="PANTHER" id="PTHR13155">
    <property type="entry name" value="A-KINASE ANCHOR PROTEINS"/>
    <property type="match status" value="1"/>
</dbReference>
<feature type="domain" description="RGS" evidence="1">
    <location>
        <begin position="59"/>
        <end position="260"/>
    </location>
</feature>
<sequence>MIKFWKSAAKGKTGCPVRPPEVKSVSTPDIKSLINTQILLEENEDPKQMFEKSSKLSLSVNDIIYEKKALKYFIQYMESIGKAALIKCLLEIEEFRKHVLSSTNATESGNLSKINRTQSLDLPYKHECKQYKDIKSQKCNWGENNDVFTSKSNTHFNECSTSSCSNLSGHEQSENSKASSESKQLQWDYTEEAVAIFKKYIALEAPYQLDVPDSFRKSVISNICQPEGQIQENCFKPVQEVLISQIENEHYNDFINSPFYIKAQIDILTSGSLNLKDILHNETILFYFTEFLEQESCRVLLEFLMAVMHFRDNLLNGSTTSSDQAQADAISIYEKYFSLQATHPIGFPTETRLRIESDICSEGGPLPTCFDFPYQIVFKTLTHYVKTFLESELYFKYLSEMIHSVDNMWSSHHKSHSDCSSEFSISTQNTLLAMGDPVFRKKKRNLSVPDMTIDSNQLYNADSLWQRNRPDGLNLGRVNSLGRFESKFEPDPDKKDKSVLKKMVSRFVPSNTSKVEEEMAWQIAHMIVKDITDLTMAPPDNEHDDM</sequence>
<dbReference type="PROSITE" id="PS50132">
    <property type="entry name" value="RGS"/>
    <property type="match status" value="2"/>
</dbReference>
<comment type="caution">
    <text evidence="2">The sequence shown here is derived from an EMBL/GenBank/DDBJ whole genome shotgun (WGS) entry which is preliminary data.</text>
</comment>
<dbReference type="GO" id="GO:0005739">
    <property type="term" value="C:mitochondrion"/>
    <property type="evidence" value="ECO:0007669"/>
    <property type="project" value="TreeGrafter"/>
</dbReference>
<reference evidence="2" key="1">
    <citation type="journal article" date="2021" name="G3 (Bethesda)">
        <title>Genome and transcriptome analysis of the beet armyworm Spodoptera exigua reveals targets for pest control. .</title>
        <authorList>
            <person name="Simon S."/>
            <person name="Breeschoten T."/>
            <person name="Jansen H.J."/>
            <person name="Dirks R.P."/>
            <person name="Schranz M.E."/>
            <person name="Ros V.I.D."/>
        </authorList>
    </citation>
    <scope>NUCLEOTIDE SEQUENCE</scope>
    <source>
        <strain evidence="2">TB_SE_WUR_2020</strain>
    </source>
</reference>
<dbReference type="OrthoDB" id="5584247at2759"/>
<dbReference type="EMBL" id="JACEFF010000814">
    <property type="protein sequence ID" value="KAH9630657.1"/>
    <property type="molecule type" value="Genomic_DNA"/>
</dbReference>
<protein>
    <recommendedName>
        <fullName evidence="1">RGS domain-containing protein</fullName>
    </recommendedName>
</protein>
<proteinExistence type="predicted"/>
<evidence type="ECO:0000313" key="2">
    <source>
        <dbReference type="EMBL" id="KAH9630657.1"/>
    </source>
</evidence>
<dbReference type="Gene3D" id="1.10.167.10">
    <property type="entry name" value="Regulator of G-protein Signalling 4, domain 2"/>
    <property type="match status" value="2"/>
</dbReference>
<organism evidence="2 3">
    <name type="scientific">Spodoptera exigua</name>
    <name type="common">Beet armyworm</name>
    <name type="synonym">Noctua fulgens</name>
    <dbReference type="NCBI Taxonomy" id="7107"/>
    <lineage>
        <taxon>Eukaryota</taxon>
        <taxon>Metazoa</taxon>
        <taxon>Ecdysozoa</taxon>
        <taxon>Arthropoda</taxon>
        <taxon>Hexapoda</taxon>
        <taxon>Insecta</taxon>
        <taxon>Pterygota</taxon>
        <taxon>Neoptera</taxon>
        <taxon>Endopterygota</taxon>
        <taxon>Lepidoptera</taxon>
        <taxon>Glossata</taxon>
        <taxon>Ditrysia</taxon>
        <taxon>Noctuoidea</taxon>
        <taxon>Noctuidae</taxon>
        <taxon>Amphipyrinae</taxon>
        <taxon>Spodoptera</taxon>
    </lineage>
</organism>
<dbReference type="SUPFAM" id="SSF48097">
    <property type="entry name" value="Regulator of G-protein signaling, RGS"/>
    <property type="match status" value="2"/>
</dbReference>
<evidence type="ECO:0000313" key="3">
    <source>
        <dbReference type="Proteomes" id="UP000814243"/>
    </source>
</evidence>
<dbReference type="AlphaFoldDB" id="A0A922M588"/>
<dbReference type="GO" id="GO:0005886">
    <property type="term" value="C:plasma membrane"/>
    <property type="evidence" value="ECO:0007669"/>
    <property type="project" value="TreeGrafter"/>
</dbReference>
<name>A0A922M588_SPOEX</name>
<gene>
    <name evidence="2" type="ORF">HF086_003948</name>
</gene>
<dbReference type="InterPro" id="IPR016137">
    <property type="entry name" value="RGS"/>
</dbReference>
<dbReference type="SMART" id="SM00315">
    <property type="entry name" value="RGS"/>
    <property type="match status" value="2"/>
</dbReference>
<evidence type="ECO:0000259" key="1">
    <source>
        <dbReference type="PROSITE" id="PS50132"/>
    </source>
</evidence>
<dbReference type="FunFam" id="1.10.167.10:FF:000005">
    <property type="entry name" value="Putative A-kinase anchor protein 10 mitochondrial"/>
    <property type="match status" value="1"/>
</dbReference>